<feature type="compositionally biased region" description="Polar residues" evidence="6">
    <location>
        <begin position="167"/>
        <end position="180"/>
    </location>
</feature>
<protein>
    <recommendedName>
        <fullName evidence="5">DIS3-like exonuclease 2</fullName>
        <ecNumber evidence="5">3.1.13.-</ecNumber>
    </recommendedName>
</protein>
<feature type="region of interest" description="Disordered" evidence="6">
    <location>
        <begin position="425"/>
        <end position="444"/>
    </location>
</feature>
<evidence type="ECO:0000256" key="6">
    <source>
        <dbReference type="SAM" id="MobiDB-lite"/>
    </source>
</evidence>
<feature type="compositionally biased region" description="Basic and acidic residues" evidence="6">
    <location>
        <begin position="707"/>
        <end position="716"/>
    </location>
</feature>
<keyword evidence="5" id="KW-0464">Manganese</keyword>
<feature type="compositionally biased region" description="Basic and acidic residues" evidence="6">
    <location>
        <begin position="62"/>
        <end position="73"/>
    </location>
</feature>
<feature type="binding site" evidence="5">
    <location>
        <position position="837"/>
    </location>
    <ligand>
        <name>Mg(2+)</name>
        <dbReference type="ChEBI" id="CHEBI:18420"/>
    </ligand>
</feature>
<dbReference type="InterPro" id="IPR012340">
    <property type="entry name" value="NA-bd_OB-fold"/>
</dbReference>
<keyword evidence="5" id="KW-0269">Exonuclease</keyword>
<dbReference type="Gene3D" id="2.40.50.690">
    <property type="match status" value="1"/>
</dbReference>
<comment type="cofactor">
    <cofactor evidence="5">
        <name>Mg(2+)</name>
        <dbReference type="ChEBI" id="CHEBI:18420"/>
    </cofactor>
    <cofactor evidence="5">
        <name>Mn(2+)</name>
        <dbReference type="ChEBI" id="CHEBI:29035"/>
    </cofactor>
</comment>
<feature type="region of interest" description="Disordered" evidence="6">
    <location>
        <begin position="293"/>
        <end position="318"/>
    </location>
</feature>
<gene>
    <name evidence="8" type="ORF">K457DRAFT_142419</name>
</gene>
<dbReference type="GO" id="GO:1990074">
    <property type="term" value="P:polyuridylation-dependent mRNA catabolic process"/>
    <property type="evidence" value="ECO:0007669"/>
    <property type="project" value="UniProtKB-UniRule"/>
</dbReference>
<feature type="region of interest" description="Disordered" evidence="6">
    <location>
        <begin position="353"/>
        <end position="376"/>
    </location>
</feature>
<evidence type="ECO:0000259" key="7">
    <source>
        <dbReference type="SMART" id="SM00955"/>
    </source>
</evidence>
<proteinExistence type="inferred from homology"/>
<evidence type="ECO:0000256" key="4">
    <source>
        <dbReference type="ARBA" id="ARBA00022884"/>
    </source>
</evidence>
<evidence type="ECO:0000256" key="2">
    <source>
        <dbReference type="ARBA" id="ARBA00022723"/>
    </source>
</evidence>
<feature type="domain" description="RNB" evidence="7">
    <location>
        <begin position="825"/>
        <end position="1163"/>
    </location>
</feature>
<comment type="similarity">
    <text evidence="5">Belongs to the RNR ribonuclease family. DIS3L2 subfamily.</text>
</comment>
<evidence type="ECO:0000256" key="1">
    <source>
        <dbReference type="ARBA" id="ARBA00022490"/>
    </source>
</evidence>
<feature type="binding site" evidence="5">
    <location>
        <position position="846"/>
    </location>
    <ligand>
        <name>Mg(2+)</name>
        <dbReference type="ChEBI" id="CHEBI:18420"/>
    </ligand>
</feature>
<dbReference type="GO" id="GO:0000932">
    <property type="term" value="C:P-body"/>
    <property type="evidence" value="ECO:0007669"/>
    <property type="project" value="UniProtKB-SubCell"/>
</dbReference>
<feature type="compositionally biased region" description="Polar residues" evidence="6">
    <location>
        <begin position="235"/>
        <end position="271"/>
    </location>
</feature>
<feature type="compositionally biased region" description="Low complexity" evidence="6">
    <location>
        <begin position="223"/>
        <end position="234"/>
    </location>
</feature>
<feature type="compositionally biased region" description="Low complexity" evidence="6">
    <location>
        <begin position="77"/>
        <end position="98"/>
    </location>
</feature>
<dbReference type="GO" id="GO:0000956">
    <property type="term" value="P:nuclear-transcribed mRNA catabolic process"/>
    <property type="evidence" value="ECO:0007669"/>
    <property type="project" value="UniProtKB-UniRule"/>
</dbReference>
<dbReference type="PROSITE" id="PS01175">
    <property type="entry name" value="RIBONUCLEASE_II"/>
    <property type="match status" value="1"/>
</dbReference>
<comment type="function">
    <text evidence="5">3'-5'-exoribonuclease that specifically recognizes RNAs polyuridylated at their 3' end and mediates their degradation. Component of an exosome-independent RNA degradation pathway that mediates degradation of cytoplasmic mRNAs that have been deadenylated and subsequently uridylated at their 3'.</text>
</comment>
<evidence type="ECO:0000313" key="9">
    <source>
        <dbReference type="Proteomes" id="UP000078512"/>
    </source>
</evidence>
<feature type="compositionally biased region" description="Low complexity" evidence="6">
    <location>
        <begin position="23"/>
        <end position="39"/>
    </location>
</feature>
<evidence type="ECO:0000256" key="5">
    <source>
        <dbReference type="HAMAP-Rule" id="MF_03045"/>
    </source>
</evidence>
<dbReference type="InterPro" id="IPR028591">
    <property type="entry name" value="DIS3L2"/>
</dbReference>
<feature type="compositionally biased region" description="Low complexity" evidence="6">
    <location>
        <begin position="1"/>
        <end position="16"/>
    </location>
</feature>
<dbReference type="Pfam" id="PF17877">
    <property type="entry name" value="Dis3l2_C_term"/>
    <property type="match status" value="1"/>
</dbReference>
<dbReference type="GO" id="GO:0046872">
    <property type="term" value="F:metal ion binding"/>
    <property type="evidence" value="ECO:0007669"/>
    <property type="project" value="UniProtKB-KW"/>
</dbReference>
<dbReference type="SMART" id="SM00955">
    <property type="entry name" value="RNB"/>
    <property type="match status" value="1"/>
</dbReference>
<evidence type="ECO:0000313" key="8">
    <source>
        <dbReference type="EMBL" id="OAQ23985.1"/>
    </source>
</evidence>
<dbReference type="InterPro" id="IPR001900">
    <property type="entry name" value="RNase_II/R"/>
</dbReference>
<keyword evidence="9" id="KW-1185">Reference proteome</keyword>
<dbReference type="Gene3D" id="2.40.50.140">
    <property type="entry name" value="Nucleic acid-binding proteins"/>
    <property type="match status" value="1"/>
</dbReference>
<keyword evidence="2 5" id="KW-0479">Metal-binding</keyword>
<feature type="site" description="Important for catalytic activity" evidence="5">
    <location>
        <position position="845"/>
    </location>
</feature>
<dbReference type="HAMAP" id="MF_03045">
    <property type="entry name" value="DIS3L2"/>
    <property type="match status" value="1"/>
</dbReference>
<dbReference type="InterPro" id="IPR022966">
    <property type="entry name" value="RNase_II/R_CS"/>
</dbReference>
<feature type="region of interest" description="Disordered" evidence="6">
    <location>
        <begin position="1"/>
        <end position="271"/>
    </location>
</feature>
<dbReference type="SUPFAM" id="SSF50249">
    <property type="entry name" value="Nucleic acid-binding proteins"/>
    <property type="match status" value="2"/>
</dbReference>
<dbReference type="OrthoDB" id="372421at2759"/>
<dbReference type="EC" id="3.1.13.-" evidence="5"/>
<dbReference type="PANTHER" id="PTHR23355:SF9">
    <property type="entry name" value="DIS3-LIKE EXONUCLEASE 2"/>
    <property type="match status" value="1"/>
</dbReference>
<keyword evidence="4 5" id="KW-0694">RNA-binding</keyword>
<keyword evidence="3 5" id="KW-0460">Magnesium</keyword>
<dbReference type="STRING" id="1314771.A0A197JFT4"/>
<dbReference type="Gene3D" id="2.40.50.700">
    <property type="match status" value="1"/>
</dbReference>
<feature type="region of interest" description="Disordered" evidence="6">
    <location>
        <begin position="1275"/>
        <end position="1360"/>
    </location>
</feature>
<feature type="region of interest" description="Disordered" evidence="6">
    <location>
        <begin position="694"/>
        <end position="718"/>
    </location>
</feature>
<dbReference type="InterPro" id="IPR041505">
    <property type="entry name" value="Dis3_CSD2"/>
</dbReference>
<keyword evidence="5" id="KW-0540">Nuclease</keyword>
<name>A0A197JFT4_9FUNG</name>
<organism evidence="8 9">
    <name type="scientific">Linnemannia elongata AG-77</name>
    <dbReference type="NCBI Taxonomy" id="1314771"/>
    <lineage>
        <taxon>Eukaryota</taxon>
        <taxon>Fungi</taxon>
        <taxon>Fungi incertae sedis</taxon>
        <taxon>Mucoromycota</taxon>
        <taxon>Mortierellomycotina</taxon>
        <taxon>Mortierellomycetes</taxon>
        <taxon>Mortierellales</taxon>
        <taxon>Mortierellaceae</taxon>
        <taxon>Linnemannia</taxon>
    </lineage>
</organism>
<dbReference type="Proteomes" id="UP000078512">
    <property type="component" value="Unassembled WGS sequence"/>
</dbReference>
<keyword evidence="5" id="KW-0378">Hydrolase</keyword>
<feature type="compositionally biased region" description="Low complexity" evidence="6">
    <location>
        <begin position="186"/>
        <end position="213"/>
    </location>
</feature>
<keyword evidence="1 5" id="KW-0963">Cytoplasm</keyword>
<dbReference type="Pfam" id="PF17849">
    <property type="entry name" value="OB_Dis3"/>
    <property type="match status" value="1"/>
</dbReference>
<reference evidence="8 9" key="1">
    <citation type="submission" date="2016-05" db="EMBL/GenBank/DDBJ databases">
        <title>Genome sequencing reveals origins of a unique bacterial endosymbiosis in the earliest lineages of terrestrial Fungi.</title>
        <authorList>
            <consortium name="DOE Joint Genome Institute"/>
            <person name="Uehling J."/>
            <person name="Gryganskyi A."/>
            <person name="Hameed K."/>
            <person name="Tschaplinski T."/>
            <person name="Misztal P."/>
            <person name="Wu S."/>
            <person name="Desiro A."/>
            <person name="Vande Pol N."/>
            <person name="Du Z.-Y."/>
            <person name="Zienkiewicz A."/>
            <person name="Zienkiewicz K."/>
            <person name="Morin E."/>
            <person name="Tisserant E."/>
            <person name="Splivallo R."/>
            <person name="Hainaut M."/>
            <person name="Henrissat B."/>
            <person name="Ohm R."/>
            <person name="Kuo A."/>
            <person name="Yan J."/>
            <person name="Lipzen A."/>
            <person name="Nolan M."/>
            <person name="Labutti K."/>
            <person name="Barry K."/>
            <person name="Goldstein A."/>
            <person name="Labbe J."/>
            <person name="Schadt C."/>
            <person name="Tuskan G."/>
            <person name="Grigoriev I."/>
            <person name="Martin F."/>
            <person name="Vilgalys R."/>
            <person name="Bonito G."/>
        </authorList>
    </citation>
    <scope>NUCLEOTIDE SEQUENCE [LARGE SCALE GENOMIC DNA]</scope>
    <source>
        <strain evidence="8 9">AG-77</strain>
    </source>
</reference>
<evidence type="ECO:0000256" key="3">
    <source>
        <dbReference type="ARBA" id="ARBA00022842"/>
    </source>
</evidence>
<sequence length="1400" mass="153826">MSRDSASTTSSTFAFGPGTGAFSSSSNNSTSSPSSRRSSANLAAGTEKFSRLGQGLPTVAEIEQHHAPPERPTLRHNSSSNSSNASSATSISTAASSTRLSVVSGGNGPVSASGGNNLVSGTSSIGSSGGPPPASGNNSQRGHVRSKSMKEQLAHFGQENNKDSAPKTLQSLQDMISSLKTLPAVNNHSNNNNSSFDQQGQQQQGQQQGQQQQPLSRHEKRQSMSSLPSRTSMSHLNAASGLSTIPSTKDSPGTNSTSTTLHISQPPRGTTIENALQSTVATLRRLSVSDSKRPVIPGVTTNKTDDTTALDPARKANNRRSVVLPQEMGSFGAGSTDYNDPSKQRNRRSILLNSTESPFYTPPASETTAPASTGYQPNRRSVIIRPEEVAALQEGRSYAPRTTFDSDDEEADAVADALSALEGKGSLGHRSSLSANKAPHRRSVSNVDLGSLAEFASKLPSHMQPGAGSAAFQNFGQSQVNNDDIDRRRYTTAFNSLTPSRTSVLASGLTSTTTANRRLSSMAPSKDLDRKDWRMSTPVASNIGSNRDSILLKDNANGRRPLFMAHLTYSDFHSLLTKQKHKYVQGVLRINKRNRSDAYVTVDSLPEGDVYICGSKDRNRALEGDVVGIELIDFEDMPQQKIEGGKEKKKYKRSEDVEEAGEADVEDIKPKYCGRVVSIVERSLVQMFSGTLTLQRPSGSTKKNERRRQDDDDHKGQPRIVWFKPTDKRVPLIAIPIDQAPADFVDNHASYAHKLFIATIKRWPLSSLHPFGHLERELGDIGNIEIETEALLADNNITTSAFGEKVEKCLPELPWSIPDKEQGARRDLRQSCTFTIDPATAKDLDDAVSCVRLEDGTFEVGVHIADVSHFIKVGSALDREAKSRATTVYLVQKAIPMLPNVLSEDLCSLIANVDRLTFSVFWKMSEAGDVLETTFAKTIIRSCAQLSYDDAQRVITTGSLDPKVQVFDHPRATVEDNIKTFFKLSQILRQRRFDNGALSVNSIKLAFETDSMQNPLDAAVFELKESNRLIEEFMLLANMSVAKQIFDFFPEQALLRRHEEPLEKRMADFIQHMKKIGIELDASSAGALQTSMDAIQDPDVRKVVRLLVVKPMHRAKYICSGVLPPTRYHHYALNTPLYTHFTSPIRRYADIIVHRLLEASLTGDQKFYLNKESCQKSANQCNLRKDAAMLAEEQSNHLYLSALLKHLTQSKGEVIRDAIVVQVMDTAFDVLVPEFALEKRIHLDQLPLERFYWNEETDVLKLYWGTQAFKTADDDQADDLASRRQSLSPNQPLSHQNTAEPDFKPRAGGFHAMDHPDDATNAYDDERGLFDDDSDYDDDDGRSTPHSSDAKGADDASDELAPNLSKVKTFGHVQVLISAEMNVSPPVIKVVPLNPFAKST</sequence>
<dbReference type="GO" id="GO:0003723">
    <property type="term" value="F:RNA binding"/>
    <property type="evidence" value="ECO:0007669"/>
    <property type="project" value="UniProtKB-KW"/>
</dbReference>
<dbReference type="InterPro" id="IPR050180">
    <property type="entry name" value="RNR_Ribonuclease"/>
</dbReference>
<feature type="compositionally biased region" description="Acidic residues" evidence="6">
    <location>
        <begin position="1331"/>
        <end position="1340"/>
    </location>
</feature>
<dbReference type="Pfam" id="PF00773">
    <property type="entry name" value="RNB"/>
    <property type="match status" value="1"/>
</dbReference>
<dbReference type="InterPro" id="IPR041093">
    <property type="entry name" value="Dis3l2-like_C"/>
</dbReference>
<dbReference type="PANTHER" id="PTHR23355">
    <property type="entry name" value="RIBONUCLEASE"/>
    <property type="match status" value="1"/>
</dbReference>
<dbReference type="EMBL" id="KV442104">
    <property type="protein sequence ID" value="OAQ23985.1"/>
    <property type="molecule type" value="Genomic_DNA"/>
</dbReference>
<comment type="subcellular location">
    <subcellularLocation>
        <location evidence="5">Cytoplasm</location>
    </subcellularLocation>
    <subcellularLocation>
        <location evidence="5">Cytoplasm</location>
        <location evidence="5">P-body</location>
    </subcellularLocation>
</comment>
<feature type="compositionally biased region" description="Basic and acidic residues" evidence="6">
    <location>
        <begin position="1312"/>
        <end position="1330"/>
    </location>
</feature>
<accession>A0A197JFT4</accession>
<feature type="compositionally biased region" description="Polar residues" evidence="6">
    <location>
        <begin position="1283"/>
        <end position="1299"/>
    </location>
</feature>
<dbReference type="GO" id="GO:0000175">
    <property type="term" value="F:3'-5'-RNA exonuclease activity"/>
    <property type="evidence" value="ECO:0007669"/>
    <property type="project" value="UniProtKB-UniRule"/>
</dbReference>
<dbReference type="FunFam" id="2.40.50.700:FF:000002">
    <property type="entry name" value="Cell wall biogenesis protein"/>
    <property type="match status" value="1"/>
</dbReference>